<dbReference type="Proteomes" id="UP001055172">
    <property type="component" value="Unassembled WGS sequence"/>
</dbReference>
<evidence type="ECO:0000313" key="2">
    <source>
        <dbReference type="Proteomes" id="UP001055172"/>
    </source>
</evidence>
<reference evidence="1 2" key="1">
    <citation type="submission" date="2021-07" db="EMBL/GenBank/DDBJ databases">
        <title>Genome data of Colletotrichum spaethianum.</title>
        <authorList>
            <person name="Utami Y.D."/>
            <person name="Hiruma K."/>
        </authorList>
    </citation>
    <scope>NUCLEOTIDE SEQUENCE [LARGE SCALE GENOMIC DNA]</scope>
    <source>
        <strain evidence="1 2">MAFF 242679</strain>
    </source>
</reference>
<dbReference type="EMBL" id="BPPX01000001">
    <property type="protein sequence ID" value="GJC77294.1"/>
    <property type="molecule type" value="Genomic_DNA"/>
</dbReference>
<organism evidence="1 2">
    <name type="scientific">Colletotrichum liriopes</name>
    <dbReference type="NCBI Taxonomy" id="708192"/>
    <lineage>
        <taxon>Eukaryota</taxon>
        <taxon>Fungi</taxon>
        <taxon>Dikarya</taxon>
        <taxon>Ascomycota</taxon>
        <taxon>Pezizomycotina</taxon>
        <taxon>Sordariomycetes</taxon>
        <taxon>Hypocreomycetidae</taxon>
        <taxon>Glomerellales</taxon>
        <taxon>Glomerellaceae</taxon>
        <taxon>Colletotrichum</taxon>
        <taxon>Colletotrichum spaethianum species complex</taxon>
    </lineage>
</organism>
<comment type="caution">
    <text evidence="1">The sequence shown here is derived from an EMBL/GenBank/DDBJ whole genome shotgun (WGS) entry which is preliminary data.</text>
</comment>
<protein>
    <submittedName>
        <fullName evidence="1">Uncharacterized protein</fullName>
    </submittedName>
</protein>
<accession>A0AA37GAH1</accession>
<dbReference type="AlphaFoldDB" id="A0AA37GAH1"/>
<proteinExistence type="predicted"/>
<gene>
    <name evidence="1" type="ORF">ColLi_00132</name>
</gene>
<keyword evidence="2" id="KW-1185">Reference proteome</keyword>
<name>A0AA37GAH1_9PEZI</name>
<evidence type="ECO:0000313" key="1">
    <source>
        <dbReference type="EMBL" id="GJC77294.1"/>
    </source>
</evidence>
<sequence length="62" mass="7258">MSSSVRRLTDQAHDTYLKPNWKCTFGYQRTLSILKRAEMCSQILGHLSNNRRNRGDIANWAF</sequence>